<accession>A0A7R9MRH8</accession>
<dbReference type="Proteomes" id="UP000728032">
    <property type="component" value="Unassembled WGS sequence"/>
</dbReference>
<dbReference type="SMART" id="SM00668">
    <property type="entry name" value="CTLH"/>
    <property type="match status" value="1"/>
</dbReference>
<name>A0A7R9MRH8_9ACAR</name>
<dbReference type="SMART" id="SM00667">
    <property type="entry name" value="LisH"/>
    <property type="match status" value="2"/>
</dbReference>
<dbReference type="AlphaFoldDB" id="A0A7R9MRH8"/>
<evidence type="ECO:0000259" key="1">
    <source>
        <dbReference type="PROSITE" id="PS50897"/>
    </source>
</evidence>
<dbReference type="SMART" id="SM00757">
    <property type="entry name" value="CRA"/>
    <property type="match status" value="1"/>
</dbReference>
<dbReference type="InterPro" id="IPR006594">
    <property type="entry name" value="LisH"/>
</dbReference>
<dbReference type="PANTHER" id="PTHR12864">
    <property type="entry name" value="RAN BINDING PROTEIN 9-RELATED"/>
    <property type="match status" value="1"/>
</dbReference>
<proteinExistence type="predicted"/>
<dbReference type="Pfam" id="PF10607">
    <property type="entry name" value="CTLH"/>
    <property type="match status" value="1"/>
</dbReference>
<gene>
    <name evidence="2" type="ORF">ONB1V03_LOCUS21102</name>
</gene>
<dbReference type="OrthoDB" id="2415936at2759"/>
<dbReference type="PROSITE" id="PS50896">
    <property type="entry name" value="LISH"/>
    <property type="match status" value="1"/>
</dbReference>
<reference evidence="2" key="1">
    <citation type="submission" date="2020-11" db="EMBL/GenBank/DDBJ databases">
        <authorList>
            <person name="Tran Van P."/>
        </authorList>
    </citation>
    <scope>NUCLEOTIDE SEQUENCE</scope>
</reference>
<dbReference type="Gene3D" id="1.20.960.30">
    <property type="match status" value="1"/>
</dbReference>
<dbReference type="EMBL" id="OC954012">
    <property type="protein sequence ID" value="CAD7664544.1"/>
    <property type="molecule type" value="Genomic_DNA"/>
</dbReference>
<feature type="domain" description="CTLH" evidence="1">
    <location>
        <begin position="61"/>
        <end position="118"/>
    </location>
</feature>
<keyword evidence="3" id="KW-1185">Reference proteome</keyword>
<dbReference type="InterPro" id="IPR013144">
    <property type="entry name" value="CRA_dom"/>
</dbReference>
<dbReference type="EMBL" id="CAJPVJ010039187">
    <property type="protein sequence ID" value="CAG2181681.1"/>
    <property type="molecule type" value="Genomic_DNA"/>
</dbReference>
<dbReference type="InterPro" id="IPR024964">
    <property type="entry name" value="CTLH/CRA"/>
</dbReference>
<sequence>MEEWLGRLESMQLKRSELNLLIMDYLMAEGFKEAAERFKCEANIDAEKINEMVGIRETNEQIDERISVRMAIEDGRIREAMKLINDYYPELIDNNRNLYFKLQQQQLIELIRDHLLEEALQFSQQQLSVDSDYLQLPELERTLSLLAFDKPENSPYSDLLHASHRQQLGSEVNEAILREQSGEGSSSKPKLVSLMKLLLWTQNELDKKKVKF</sequence>
<evidence type="ECO:0000313" key="2">
    <source>
        <dbReference type="EMBL" id="CAD7664544.1"/>
    </source>
</evidence>
<feature type="non-terminal residue" evidence="2">
    <location>
        <position position="1"/>
    </location>
</feature>
<dbReference type="Pfam" id="PF08513">
    <property type="entry name" value="LisH"/>
    <property type="match status" value="1"/>
</dbReference>
<dbReference type="PROSITE" id="PS50897">
    <property type="entry name" value="CTLH"/>
    <property type="match status" value="1"/>
</dbReference>
<dbReference type="InterPro" id="IPR050618">
    <property type="entry name" value="Ubq-SigPath_Reg"/>
</dbReference>
<dbReference type="InterPro" id="IPR006595">
    <property type="entry name" value="CTLH_C"/>
</dbReference>
<protein>
    <recommendedName>
        <fullName evidence="1">CTLH domain-containing protein</fullName>
    </recommendedName>
</protein>
<organism evidence="2">
    <name type="scientific">Oppiella nova</name>
    <dbReference type="NCBI Taxonomy" id="334625"/>
    <lineage>
        <taxon>Eukaryota</taxon>
        <taxon>Metazoa</taxon>
        <taxon>Ecdysozoa</taxon>
        <taxon>Arthropoda</taxon>
        <taxon>Chelicerata</taxon>
        <taxon>Arachnida</taxon>
        <taxon>Acari</taxon>
        <taxon>Acariformes</taxon>
        <taxon>Sarcoptiformes</taxon>
        <taxon>Oribatida</taxon>
        <taxon>Brachypylina</taxon>
        <taxon>Oppioidea</taxon>
        <taxon>Oppiidae</taxon>
        <taxon>Oppiella</taxon>
    </lineage>
</organism>
<evidence type="ECO:0000313" key="3">
    <source>
        <dbReference type="Proteomes" id="UP000728032"/>
    </source>
</evidence>